<accession>A0A1Y5S2K1</accession>
<dbReference type="RefSeq" id="WP_139204564.1">
    <property type="nucleotide sequence ID" value="NZ_FNZV01000008.1"/>
</dbReference>
<evidence type="ECO:0000313" key="1">
    <source>
        <dbReference type="EMBL" id="SLN31257.1"/>
    </source>
</evidence>
<evidence type="ECO:0000313" key="2">
    <source>
        <dbReference type="Proteomes" id="UP000193307"/>
    </source>
</evidence>
<gene>
    <name evidence="1" type="ORF">PAM7971_01185</name>
</gene>
<keyword evidence="2" id="KW-1185">Reference proteome</keyword>
<dbReference type="Proteomes" id="UP000193307">
    <property type="component" value="Unassembled WGS sequence"/>
</dbReference>
<proteinExistence type="predicted"/>
<name>A0A1Y5S2K1_9RHOB</name>
<organism evidence="1 2">
    <name type="scientific">Pacificibacter marinus</name>
    <dbReference type="NCBI Taxonomy" id="658057"/>
    <lineage>
        <taxon>Bacteria</taxon>
        <taxon>Pseudomonadati</taxon>
        <taxon>Pseudomonadota</taxon>
        <taxon>Alphaproteobacteria</taxon>
        <taxon>Rhodobacterales</taxon>
        <taxon>Roseobacteraceae</taxon>
        <taxon>Pacificibacter</taxon>
    </lineage>
</organism>
<reference evidence="1 2" key="1">
    <citation type="submission" date="2017-03" db="EMBL/GenBank/DDBJ databases">
        <authorList>
            <person name="Afonso C.L."/>
            <person name="Miller P.J."/>
            <person name="Scott M.A."/>
            <person name="Spackman E."/>
            <person name="Goraichik I."/>
            <person name="Dimitrov K.M."/>
            <person name="Suarez D.L."/>
            <person name="Swayne D.E."/>
        </authorList>
    </citation>
    <scope>NUCLEOTIDE SEQUENCE [LARGE SCALE GENOMIC DNA]</scope>
    <source>
        <strain evidence="1 2">CECT 7971</strain>
    </source>
</reference>
<dbReference type="OrthoDB" id="7874086at2"/>
<dbReference type="EMBL" id="FWFW01000003">
    <property type="protein sequence ID" value="SLN31257.1"/>
    <property type="molecule type" value="Genomic_DNA"/>
</dbReference>
<protein>
    <submittedName>
        <fullName evidence="1">Uncharacterized protein</fullName>
    </submittedName>
</protein>
<dbReference type="AlphaFoldDB" id="A0A1Y5S2K1"/>
<sequence length="71" mass="7757">MINTMTSTNQIIDALGISVRVWDVSFAKLITRPANHNLTRAARETNVVPLGRGHSTDDFRPDLGARLVSAP</sequence>